<evidence type="ECO:0000256" key="4">
    <source>
        <dbReference type="ARBA" id="ARBA00022695"/>
    </source>
</evidence>
<keyword evidence="7" id="KW-0238">DNA-binding</keyword>
<keyword evidence="4" id="KW-0548">Nucleotidyltransferase</keyword>
<dbReference type="AlphaFoldDB" id="A0A6L2PHC9"/>
<dbReference type="InParanoid" id="A0A6L2PHC9"/>
<evidence type="ECO:0000259" key="9">
    <source>
        <dbReference type="Pfam" id="PF03175"/>
    </source>
</evidence>
<comment type="caution">
    <text evidence="10">The sequence shown here is derived from an EMBL/GenBank/DDBJ whole genome shotgun (WGS) entry which is preliminary data.</text>
</comment>
<comment type="similarity">
    <text evidence="1">Belongs to the DNA polymerase type-B family.</text>
</comment>
<gene>
    <name evidence="10" type="ORF">Cfor_11737</name>
</gene>
<dbReference type="Proteomes" id="UP000502823">
    <property type="component" value="Unassembled WGS sequence"/>
</dbReference>
<dbReference type="PANTHER" id="PTHR33568">
    <property type="entry name" value="DNA POLYMERASE"/>
    <property type="match status" value="1"/>
</dbReference>
<evidence type="ECO:0000256" key="3">
    <source>
        <dbReference type="ARBA" id="ARBA00022679"/>
    </source>
</evidence>
<evidence type="ECO:0000313" key="11">
    <source>
        <dbReference type="Proteomes" id="UP000502823"/>
    </source>
</evidence>
<keyword evidence="6" id="KW-0239">DNA-directed DNA polymerase</keyword>
<evidence type="ECO:0000256" key="8">
    <source>
        <dbReference type="ARBA" id="ARBA00049244"/>
    </source>
</evidence>
<dbReference type="OrthoDB" id="6119432at2759"/>
<dbReference type="InterPro" id="IPR043502">
    <property type="entry name" value="DNA/RNA_pol_sf"/>
</dbReference>
<evidence type="ECO:0000313" key="10">
    <source>
        <dbReference type="EMBL" id="GFG30840.1"/>
    </source>
</evidence>
<feature type="domain" description="DNA-directed DNA polymerase family B mitochondria/virus" evidence="9">
    <location>
        <begin position="63"/>
        <end position="150"/>
    </location>
</feature>
<comment type="catalytic activity">
    <reaction evidence="8">
        <text>DNA(n) + a 2'-deoxyribonucleoside 5'-triphosphate = DNA(n+1) + diphosphate</text>
        <dbReference type="Rhea" id="RHEA:22508"/>
        <dbReference type="Rhea" id="RHEA-COMP:17339"/>
        <dbReference type="Rhea" id="RHEA-COMP:17340"/>
        <dbReference type="ChEBI" id="CHEBI:33019"/>
        <dbReference type="ChEBI" id="CHEBI:61560"/>
        <dbReference type="ChEBI" id="CHEBI:173112"/>
        <dbReference type="EC" id="2.7.7.7"/>
    </reaction>
</comment>
<dbReference type="GO" id="GO:0000166">
    <property type="term" value="F:nucleotide binding"/>
    <property type="evidence" value="ECO:0007669"/>
    <property type="project" value="InterPro"/>
</dbReference>
<dbReference type="EC" id="2.7.7.7" evidence="2"/>
<evidence type="ECO:0000256" key="7">
    <source>
        <dbReference type="ARBA" id="ARBA00023125"/>
    </source>
</evidence>
<proteinExistence type="inferred from homology"/>
<evidence type="ECO:0000256" key="2">
    <source>
        <dbReference type="ARBA" id="ARBA00012417"/>
    </source>
</evidence>
<organism evidence="10 11">
    <name type="scientific">Coptotermes formosanus</name>
    <name type="common">Formosan subterranean termite</name>
    <dbReference type="NCBI Taxonomy" id="36987"/>
    <lineage>
        <taxon>Eukaryota</taxon>
        <taxon>Metazoa</taxon>
        <taxon>Ecdysozoa</taxon>
        <taxon>Arthropoda</taxon>
        <taxon>Hexapoda</taxon>
        <taxon>Insecta</taxon>
        <taxon>Pterygota</taxon>
        <taxon>Neoptera</taxon>
        <taxon>Polyneoptera</taxon>
        <taxon>Dictyoptera</taxon>
        <taxon>Blattodea</taxon>
        <taxon>Blattoidea</taxon>
        <taxon>Termitoidae</taxon>
        <taxon>Rhinotermitidae</taxon>
        <taxon>Coptotermes</taxon>
    </lineage>
</organism>
<dbReference type="GO" id="GO:0006260">
    <property type="term" value="P:DNA replication"/>
    <property type="evidence" value="ECO:0007669"/>
    <property type="project" value="UniProtKB-KW"/>
</dbReference>
<accession>A0A6L2PHC9</accession>
<dbReference type="EMBL" id="BLKM01007500">
    <property type="protein sequence ID" value="GFG30840.1"/>
    <property type="molecule type" value="Genomic_DNA"/>
</dbReference>
<evidence type="ECO:0000256" key="6">
    <source>
        <dbReference type="ARBA" id="ARBA00022932"/>
    </source>
</evidence>
<keyword evidence="3" id="KW-0808">Transferase</keyword>
<dbReference type="PANTHER" id="PTHR33568:SF3">
    <property type="entry name" value="DNA-DIRECTED DNA POLYMERASE"/>
    <property type="match status" value="1"/>
</dbReference>
<reference evidence="11" key="1">
    <citation type="submission" date="2020-01" db="EMBL/GenBank/DDBJ databases">
        <title>Draft genome sequence of the Termite Coptotermes fromosanus.</title>
        <authorList>
            <person name="Itakura S."/>
            <person name="Yosikawa Y."/>
            <person name="Umezawa K."/>
        </authorList>
    </citation>
    <scope>NUCLEOTIDE SEQUENCE [LARGE SCALE GENOMIC DNA]</scope>
</reference>
<keyword evidence="11" id="KW-1185">Reference proteome</keyword>
<dbReference type="GO" id="GO:0003887">
    <property type="term" value="F:DNA-directed DNA polymerase activity"/>
    <property type="evidence" value="ECO:0007669"/>
    <property type="project" value="UniProtKB-KW"/>
</dbReference>
<dbReference type="Pfam" id="PF03175">
    <property type="entry name" value="DNA_pol_B_2"/>
    <property type="match status" value="1"/>
</dbReference>
<keyword evidence="5" id="KW-0235">DNA replication</keyword>
<evidence type="ECO:0000256" key="5">
    <source>
        <dbReference type="ARBA" id="ARBA00022705"/>
    </source>
</evidence>
<dbReference type="InterPro" id="IPR004868">
    <property type="entry name" value="DNA-dir_DNA_pol_B_mt/vir"/>
</dbReference>
<name>A0A6L2PHC9_COPFO</name>
<dbReference type="SUPFAM" id="SSF56672">
    <property type="entry name" value="DNA/RNA polymerases"/>
    <property type="match status" value="1"/>
</dbReference>
<sequence length="160" mass="19060">MPTIGEDTLAERYERSMDRVRVITRARYKVEMQWECDLDRETLTKHPELQTFPILEQSPLNTRDSLYRDRTEAMRLHYKIKDGETIQYLDVMSLYPCVCKYFKFPVGHPTVHVGEKWHNIQTMLQKEGLIKCSILPPKHMYHSVPPPRCNNKLLFCLYKT</sequence>
<protein>
    <recommendedName>
        <fullName evidence="2">DNA-directed DNA polymerase</fullName>
        <ecNumber evidence="2">2.7.7.7</ecNumber>
    </recommendedName>
</protein>
<evidence type="ECO:0000256" key="1">
    <source>
        <dbReference type="ARBA" id="ARBA00005755"/>
    </source>
</evidence>
<dbReference type="GO" id="GO:0003677">
    <property type="term" value="F:DNA binding"/>
    <property type="evidence" value="ECO:0007669"/>
    <property type="project" value="UniProtKB-KW"/>
</dbReference>